<dbReference type="GO" id="GO:0022625">
    <property type="term" value="C:cytosolic large ribosomal subunit"/>
    <property type="evidence" value="ECO:0007669"/>
    <property type="project" value="TreeGrafter"/>
</dbReference>
<keyword evidence="2" id="KW-0689">Ribosomal protein</keyword>
<dbReference type="PANTHER" id="PTHR12884:SF0">
    <property type="entry name" value="60S RIBOSOMAL PROTEIN L29"/>
    <property type="match status" value="1"/>
</dbReference>
<organism evidence="7 8">
    <name type="scientific">Ogataea philodendri</name>
    <dbReference type="NCBI Taxonomy" id="1378263"/>
    <lineage>
        <taxon>Eukaryota</taxon>
        <taxon>Fungi</taxon>
        <taxon>Dikarya</taxon>
        <taxon>Ascomycota</taxon>
        <taxon>Saccharomycotina</taxon>
        <taxon>Pichiomycetes</taxon>
        <taxon>Pichiales</taxon>
        <taxon>Pichiaceae</taxon>
        <taxon>Ogataea</taxon>
    </lineage>
</organism>
<comment type="caution">
    <text evidence="7">The sequence shown here is derived from an EMBL/GenBank/DDBJ whole genome shotgun (WGS) entry which is preliminary data.</text>
</comment>
<dbReference type="GeneID" id="70233189"/>
<reference evidence="7" key="2">
    <citation type="submission" date="2021-01" db="EMBL/GenBank/DDBJ databases">
        <authorList>
            <person name="Schikora-Tamarit M.A."/>
        </authorList>
    </citation>
    <scope>NUCLEOTIDE SEQUENCE</scope>
    <source>
        <strain evidence="7">CBS6075</strain>
    </source>
</reference>
<evidence type="ECO:0000313" key="8">
    <source>
        <dbReference type="Proteomes" id="UP000769157"/>
    </source>
</evidence>
<feature type="region of interest" description="Disordered" evidence="6">
    <location>
        <begin position="222"/>
        <end position="245"/>
    </location>
</feature>
<gene>
    <name evidence="7" type="ORF">OGAPHI_001221</name>
</gene>
<proteinExistence type="inferred from homology"/>
<dbReference type="GO" id="GO:0003735">
    <property type="term" value="F:structural constituent of ribosome"/>
    <property type="evidence" value="ECO:0007669"/>
    <property type="project" value="InterPro"/>
</dbReference>
<dbReference type="GO" id="GO:0002181">
    <property type="term" value="P:cytoplasmic translation"/>
    <property type="evidence" value="ECO:0007669"/>
    <property type="project" value="TreeGrafter"/>
</dbReference>
<protein>
    <recommendedName>
        <fullName evidence="4">Large ribosomal subunit protein eL29</fullName>
    </recommendedName>
    <alternativeName>
        <fullName evidence="5">60S ribosomal protein L29</fullName>
    </alternativeName>
</protein>
<feature type="compositionally biased region" description="Polar residues" evidence="6">
    <location>
        <begin position="235"/>
        <end position="245"/>
    </location>
</feature>
<comment type="similarity">
    <text evidence="1">Belongs to the eukaryotic ribosomal protein eL29 family.</text>
</comment>
<keyword evidence="8" id="KW-1185">Reference proteome</keyword>
<sequence>MAKSKNHTAHNQTRKAHRNGIKKPKTYRYPSLKGVDAKVHGHTSGLWPRVSLDLVFVESSTSLKQWLVNSSSSSNNTNNSTSVRRNDLLSTRWQLDSGLVLVWVVSDDNHVVTRSSSQSTSVTNLLFNVGNNRTFWQRSQWQNVTNVQRSLLTSVNKLSRVHTLVGNEGLLSKLVLVWVSEGNLGQWSSTTWVVQDLLHNTSDVSVLLGVVQGSQLGSTLSQSGVRSEDGAGTLSLVSDNSTHVG</sequence>
<evidence type="ECO:0000313" key="7">
    <source>
        <dbReference type="EMBL" id="KAH3670706.1"/>
    </source>
</evidence>
<dbReference type="EMBL" id="JAEUBE010000087">
    <property type="protein sequence ID" value="KAH3670706.1"/>
    <property type="molecule type" value="Genomic_DNA"/>
</dbReference>
<evidence type="ECO:0000256" key="3">
    <source>
        <dbReference type="ARBA" id="ARBA00023274"/>
    </source>
</evidence>
<dbReference type="PANTHER" id="PTHR12884">
    <property type="entry name" value="60S RIBOSOMAL PROTEIN L29"/>
    <property type="match status" value="1"/>
</dbReference>
<evidence type="ECO:0000256" key="5">
    <source>
        <dbReference type="ARBA" id="ARBA00035328"/>
    </source>
</evidence>
<dbReference type="Pfam" id="PF01779">
    <property type="entry name" value="Ribosomal_L29e"/>
    <property type="match status" value="1"/>
</dbReference>
<feature type="region of interest" description="Disordered" evidence="6">
    <location>
        <begin position="1"/>
        <end position="29"/>
    </location>
</feature>
<dbReference type="OrthoDB" id="996720at2759"/>
<evidence type="ECO:0000256" key="4">
    <source>
        <dbReference type="ARBA" id="ARBA00035222"/>
    </source>
</evidence>
<dbReference type="AlphaFoldDB" id="A0A9P8PF17"/>
<name>A0A9P8PF17_9ASCO</name>
<dbReference type="InterPro" id="IPR002673">
    <property type="entry name" value="Ribosomal_eL29"/>
</dbReference>
<evidence type="ECO:0000256" key="1">
    <source>
        <dbReference type="ARBA" id="ARBA00010247"/>
    </source>
</evidence>
<reference evidence="7" key="1">
    <citation type="journal article" date="2021" name="Open Biol.">
        <title>Shared evolutionary footprints suggest mitochondrial oxidative damage underlies multiple complex I losses in fungi.</title>
        <authorList>
            <person name="Schikora-Tamarit M.A."/>
            <person name="Marcet-Houben M."/>
            <person name="Nosek J."/>
            <person name="Gabaldon T."/>
        </authorList>
    </citation>
    <scope>NUCLEOTIDE SEQUENCE</scope>
    <source>
        <strain evidence="7">CBS6075</strain>
    </source>
</reference>
<feature type="compositionally biased region" description="Basic residues" evidence="6">
    <location>
        <begin position="1"/>
        <end position="26"/>
    </location>
</feature>
<evidence type="ECO:0000256" key="2">
    <source>
        <dbReference type="ARBA" id="ARBA00022980"/>
    </source>
</evidence>
<dbReference type="Proteomes" id="UP000769157">
    <property type="component" value="Unassembled WGS sequence"/>
</dbReference>
<accession>A0A9P8PF17</accession>
<dbReference type="Gene3D" id="6.10.140.1730">
    <property type="match status" value="1"/>
</dbReference>
<evidence type="ECO:0000256" key="6">
    <source>
        <dbReference type="SAM" id="MobiDB-lite"/>
    </source>
</evidence>
<keyword evidence="3" id="KW-0687">Ribonucleoprotein</keyword>
<dbReference type="RefSeq" id="XP_046064131.1">
    <property type="nucleotide sequence ID" value="XM_046201960.1"/>
</dbReference>